<keyword evidence="7" id="KW-0411">Iron-sulfur</keyword>
<dbReference type="GO" id="GO:0051213">
    <property type="term" value="F:dioxygenase activity"/>
    <property type="evidence" value="ECO:0007669"/>
    <property type="project" value="UniProtKB-KW"/>
</dbReference>
<dbReference type="RefSeq" id="WP_065491458.1">
    <property type="nucleotide sequence ID" value="NZ_CP009111.1"/>
</dbReference>
<evidence type="ECO:0000256" key="3">
    <source>
        <dbReference type="ARBA" id="ARBA00022714"/>
    </source>
</evidence>
<dbReference type="PATRIC" id="fig|37919.13.peg.4374"/>
<dbReference type="InterPro" id="IPR036010">
    <property type="entry name" value="2Fe-2S_ferredoxin-like_sf"/>
</dbReference>
<evidence type="ECO:0000256" key="5">
    <source>
        <dbReference type="ARBA" id="ARBA00023002"/>
    </source>
</evidence>
<dbReference type="InterPro" id="IPR017927">
    <property type="entry name" value="FAD-bd_FR_type"/>
</dbReference>
<keyword evidence="4" id="KW-0479">Metal-binding</keyword>
<dbReference type="InterPro" id="IPR001041">
    <property type="entry name" value="2Fe-2S_ferredoxin-type"/>
</dbReference>
<comment type="cofactor">
    <cofactor evidence="1">
        <name>FAD</name>
        <dbReference type="ChEBI" id="CHEBI:57692"/>
    </cofactor>
</comment>
<evidence type="ECO:0000256" key="1">
    <source>
        <dbReference type="ARBA" id="ARBA00001974"/>
    </source>
</evidence>
<dbReference type="Gene3D" id="2.40.30.10">
    <property type="entry name" value="Translation factors"/>
    <property type="match status" value="1"/>
</dbReference>
<name>A0A1B1K877_RHOOP</name>
<dbReference type="CDD" id="cd00207">
    <property type="entry name" value="fer2"/>
    <property type="match status" value="1"/>
</dbReference>
<proteinExistence type="predicted"/>
<dbReference type="PROSITE" id="PS00197">
    <property type="entry name" value="2FE2S_FER_1"/>
    <property type="match status" value="1"/>
</dbReference>
<feature type="domain" description="2Fe-2S ferredoxin-type" evidence="8">
    <location>
        <begin position="247"/>
        <end position="332"/>
    </location>
</feature>
<dbReference type="Gene3D" id="3.10.20.30">
    <property type="match status" value="1"/>
</dbReference>
<evidence type="ECO:0000313" key="11">
    <source>
        <dbReference type="Proteomes" id="UP000186108"/>
    </source>
</evidence>
<keyword evidence="10" id="KW-0223">Dioxygenase</keyword>
<keyword evidence="2" id="KW-0285">Flavoprotein</keyword>
<evidence type="ECO:0000259" key="9">
    <source>
        <dbReference type="PROSITE" id="PS51384"/>
    </source>
</evidence>
<organism evidence="10 11">
    <name type="scientific">Rhodococcus opacus</name>
    <name type="common">Nocardia opaca</name>
    <dbReference type="NCBI Taxonomy" id="37919"/>
    <lineage>
        <taxon>Bacteria</taxon>
        <taxon>Bacillati</taxon>
        <taxon>Actinomycetota</taxon>
        <taxon>Actinomycetes</taxon>
        <taxon>Mycobacteriales</taxon>
        <taxon>Nocardiaceae</taxon>
        <taxon>Rhodococcus</taxon>
    </lineage>
</organism>
<evidence type="ECO:0000259" key="8">
    <source>
        <dbReference type="PROSITE" id="PS51085"/>
    </source>
</evidence>
<accession>A0A1B1K877</accession>
<dbReference type="EMBL" id="CP009111">
    <property type="protein sequence ID" value="ANS28835.1"/>
    <property type="molecule type" value="Genomic_DNA"/>
</dbReference>
<evidence type="ECO:0000256" key="6">
    <source>
        <dbReference type="ARBA" id="ARBA00023004"/>
    </source>
</evidence>
<dbReference type="AlphaFoldDB" id="A0A1B1K877"/>
<dbReference type="InterPro" id="IPR039261">
    <property type="entry name" value="FNR_nucleotide-bd"/>
</dbReference>
<dbReference type="Gene3D" id="3.40.50.80">
    <property type="entry name" value="Nucleotide-binding domain of ferredoxin-NADP reductase (FNR) module"/>
    <property type="match status" value="1"/>
</dbReference>
<dbReference type="InterPro" id="IPR017938">
    <property type="entry name" value="Riboflavin_synthase-like_b-brl"/>
</dbReference>
<evidence type="ECO:0000256" key="4">
    <source>
        <dbReference type="ARBA" id="ARBA00022723"/>
    </source>
</evidence>
<dbReference type="PANTHER" id="PTHR47354">
    <property type="entry name" value="NADH OXIDOREDUCTASE HCR"/>
    <property type="match status" value="1"/>
</dbReference>
<keyword evidence="6" id="KW-0408">Iron</keyword>
<reference evidence="10 11" key="1">
    <citation type="submission" date="2014-07" db="EMBL/GenBank/DDBJ databases">
        <authorList>
            <person name="Zhang J.E."/>
            <person name="Yang H."/>
            <person name="Guo J."/>
            <person name="Deng Z."/>
            <person name="Luo H."/>
            <person name="Luo M."/>
            <person name="Zhao B."/>
        </authorList>
    </citation>
    <scope>NUCLEOTIDE SEQUENCE [LARGE SCALE GENOMIC DNA]</scope>
    <source>
        <strain evidence="10 11">1CP</strain>
    </source>
</reference>
<dbReference type="GO" id="GO:0046872">
    <property type="term" value="F:metal ion binding"/>
    <property type="evidence" value="ECO:0007669"/>
    <property type="project" value="UniProtKB-KW"/>
</dbReference>
<dbReference type="InterPro" id="IPR012675">
    <property type="entry name" value="Beta-grasp_dom_sf"/>
</dbReference>
<feature type="domain" description="FAD-binding FR-type" evidence="9">
    <location>
        <begin position="21"/>
        <end position="123"/>
    </location>
</feature>
<protein>
    <submittedName>
        <fullName evidence="10">Phthalate 4,5-dioxygenase</fullName>
    </submittedName>
</protein>
<dbReference type="InterPro" id="IPR006058">
    <property type="entry name" value="2Fe2S_fd_BS"/>
</dbReference>
<dbReference type="PANTHER" id="PTHR47354:SF1">
    <property type="entry name" value="CARNITINE MONOOXYGENASE REDUCTASE SUBUNIT"/>
    <property type="match status" value="1"/>
</dbReference>
<dbReference type="Proteomes" id="UP000186108">
    <property type="component" value="Chromosome"/>
</dbReference>
<dbReference type="SUPFAM" id="SSF52343">
    <property type="entry name" value="Ferredoxin reductase-like, C-terminal NADP-linked domain"/>
    <property type="match status" value="1"/>
</dbReference>
<dbReference type="InterPro" id="IPR001433">
    <property type="entry name" value="OxRdtase_FAD/NAD-bd"/>
</dbReference>
<dbReference type="GO" id="GO:0051537">
    <property type="term" value="F:2 iron, 2 sulfur cluster binding"/>
    <property type="evidence" value="ECO:0007669"/>
    <property type="project" value="UniProtKB-KW"/>
</dbReference>
<evidence type="ECO:0000313" key="10">
    <source>
        <dbReference type="EMBL" id="ANS28835.1"/>
    </source>
</evidence>
<dbReference type="PROSITE" id="PS51085">
    <property type="entry name" value="2FE2S_FER_2"/>
    <property type="match status" value="1"/>
</dbReference>
<dbReference type="PRINTS" id="PR00409">
    <property type="entry name" value="PHDIOXRDTASE"/>
</dbReference>
<gene>
    <name evidence="10" type="ORF">R1CP_20785</name>
</gene>
<evidence type="ECO:0000256" key="2">
    <source>
        <dbReference type="ARBA" id="ARBA00022630"/>
    </source>
</evidence>
<keyword evidence="5" id="KW-0560">Oxidoreductase</keyword>
<dbReference type="PROSITE" id="PS51384">
    <property type="entry name" value="FAD_FR"/>
    <property type="match status" value="1"/>
</dbReference>
<dbReference type="SUPFAM" id="SSF63380">
    <property type="entry name" value="Riboflavin synthase domain-like"/>
    <property type="match status" value="1"/>
</dbReference>
<dbReference type="Pfam" id="PF00175">
    <property type="entry name" value="NAD_binding_1"/>
    <property type="match status" value="1"/>
</dbReference>
<dbReference type="Pfam" id="PF00111">
    <property type="entry name" value="Fer2"/>
    <property type="match status" value="1"/>
</dbReference>
<dbReference type="SUPFAM" id="SSF54292">
    <property type="entry name" value="2Fe-2S ferredoxin-like"/>
    <property type="match status" value="1"/>
</dbReference>
<keyword evidence="3" id="KW-0001">2Fe-2S</keyword>
<sequence>MNEYGVSATGGAVTTLRKEPAPAAALRVEICERVARNVMALTLTDPAGRRLPPWTPGSHIDLILPNGKSRQYSLCGDRWNTYQYRIAILDEPNGRGASHWLHTNVKEGDLLGYGGPRNHFPMVPAESYLFIAGGIGITPLIPMIDQAARTGRPWKLLYGGRTRHSMAFRDELERYGDPVHIAPQDEVGLPDLASWINDLEPSTKVYCCGPAGLLQAVESACRQCLPYALHTERFEAPARDSSQDRAFTLKLLRSGREIEVGVGMSALDALSEAGIGILSSCRQGACGTCEVPVVDGIPDHRDSVLDETDRQAGDCIITCVSRAHTDHLALDL</sequence>
<evidence type="ECO:0000256" key="7">
    <source>
        <dbReference type="ARBA" id="ARBA00023014"/>
    </source>
</evidence>
<dbReference type="InterPro" id="IPR050415">
    <property type="entry name" value="MRET"/>
</dbReference>
<dbReference type="CDD" id="cd06185">
    <property type="entry name" value="PDR_like"/>
    <property type="match status" value="1"/>
</dbReference>